<dbReference type="AlphaFoldDB" id="A0AA39LPJ0"/>
<dbReference type="InterPro" id="IPR036846">
    <property type="entry name" value="GM2-AP_sf"/>
</dbReference>
<reference evidence="3" key="1">
    <citation type="submission" date="2023-06" db="EMBL/GenBank/DDBJ databases">
        <title>Genomic analysis of the entomopathogenic nematode Steinernema hermaphroditum.</title>
        <authorList>
            <person name="Schwarz E.M."/>
            <person name="Heppert J.K."/>
            <person name="Baniya A."/>
            <person name="Schwartz H.T."/>
            <person name="Tan C.-H."/>
            <person name="Antoshechkin I."/>
            <person name="Sternberg P.W."/>
            <person name="Goodrich-Blair H."/>
            <person name="Dillman A.R."/>
        </authorList>
    </citation>
    <scope>NUCLEOTIDE SEQUENCE</scope>
    <source>
        <strain evidence="3">PS9179</strain>
        <tissue evidence="3">Whole animal</tissue>
    </source>
</reference>
<comment type="caution">
    <text evidence="3">The sequence shown here is derived from an EMBL/GenBank/DDBJ whole genome shotgun (WGS) entry which is preliminary data.</text>
</comment>
<feature type="signal peptide" evidence="2">
    <location>
        <begin position="1"/>
        <end position="19"/>
    </location>
</feature>
<dbReference type="Proteomes" id="UP001175271">
    <property type="component" value="Unassembled WGS sequence"/>
</dbReference>
<evidence type="ECO:0000256" key="2">
    <source>
        <dbReference type="SAM" id="SignalP"/>
    </source>
</evidence>
<proteinExistence type="predicted"/>
<evidence type="ECO:0000313" key="4">
    <source>
        <dbReference type="Proteomes" id="UP001175271"/>
    </source>
</evidence>
<feature type="chain" id="PRO_5041408781" evidence="2">
    <location>
        <begin position="20"/>
        <end position="532"/>
    </location>
</feature>
<keyword evidence="1 2" id="KW-0732">Signal</keyword>
<evidence type="ECO:0000313" key="3">
    <source>
        <dbReference type="EMBL" id="KAK0404853.1"/>
    </source>
</evidence>
<protein>
    <submittedName>
        <fullName evidence="3">Uncharacterized protein</fullName>
    </submittedName>
</protein>
<keyword evidence="4" id="KW-1185">Reference proteome</keyword>
<name>A0AA39LPJ0_9BILA</name>
<sequence length="532" mass="58663">MRPAATLAFLAILGSLGDALKIADDLDFNLELIKHQPCTYRKDRAKWDRKLEFEGGTERSGPKLKAREEEGPNCYSIGGKVQVFKEFKGDFSIYLELKSTANKRQVPESCKDQKPDGCGGFGSCLYCNACETFAQNVGVKAELLLNGKQIKCGEGLSPGIYDNLELLFCLPSINNILVSQGFSIETFKTLIQSEDGQSLRSMGIFATVYVFDTDISEKMQTQAKIERVYRQSKPSLFQDEPLPPEVYWSLPFNKMIREQRDFVACHKLYGNVKITPLAPPTVSGRTEGMQSLTLLLALGLLGFAVADISVRIERHFPCSPSSGPSKENLLIKFPSYKSTGVNFKEEKTGDGHKCFRMSGGTVEVFAPGLSGDKKYYVHLETRIGIHGKPERCVNADAEGCGGIGSCVHCDICRTMGGALRNFVQIYQKDAPAKCSAEGLPTGSYSDLSLKVCLPTKNELLPFLDQNASRAEQLWDLFVSSRARSGEIPLVIAARIFDRPVNKLNIKELNDALHGSKQGMIGCHWIYATVAQS</sequence>
<dbReference type="PANTHER" id="PTHR37976">
    <property type="entry name" value="PROTEIN CBG16927"/>
    <property type="match status" value="1"/>
</dbReference>
<dbReference type="SUPFAM" id="SSF63707">
    <property type="entry name" value="Ganglioside M2 (gm2) activator"/>
    <property type="match status" value="2"/>
</dbReference>
<organism evidence="3 4">
    <name type="scientific">Steinernema hermaphroditum</name>
    <dbReference type="NCBI Taxonomy" id="289476"/>
    <lineage>
        <taxon>Eukaryota</taxon>
        <taxon>Metazoa</taxon>
        <taxon>Ecdysozoa</taxon>
        <taxon>Nematoda</taxon>
        <taxon>Chromadorea</taxon>
        <taxon>Rhabditida</taxon>
        <taxon>Tylenchina</taxon>
        <taxon>Panagrolaimomorpha</taxon>
        <taxon>Strongyloidoidea</taxon>
        <taxon>Steinernematidae</taxon>
        <taxon>Steinernema</taxon>
    </lineage>
</organism>
<gene>
    <name evidence="3" type="ORF">QR680_017666</name>
</gene>
<dbReference type="PANTHER" id="PTHR37976:SF1">
    <property type="entry name" value="PROTEIN CBG16926"/>
    <property type="match status" value="1"/>
</dbReference>
<evidence type="ECO:0000256" key="1">
    <source>
        <dbReference type="ARBA" id="ARBA00022729"/>
    </source>
</evidence>
<accession>A0AA39LPJ0</accession>
<dbReference type="EMBL" id="JAUCMV010000004">
    <property type="protein sequence ID" value="KAK0404853.1"/>
    <property type="molecule type" value="Genomic_DNA"/>
</dbReference>